<dbReference type="eggNOG" id="ENOG502T3BP">
    <property type="taxonomic scope" value="Eukaryota"/>
</dbReference>
<protein>
    <submittedName>
        <fullName evidence="3">VM domain-containing protein</fullName>
    </submittedName>
</protein>
<name>A0A1I7U468_9PELO</name>
<evidence type="ECO:0000256" key="1">
    <source>
        <dbReference type="SAM" id="SignalP"/>
    </source>
</evidence>
<dbReference type="Proteomes" id="UP000095282">
    <property type="component" value="Unplaced"/>
</dbReference>
<evidence type="ECO:0000313" key="3">
    <source>
        <dbReference type="WBParaSite" id="Csp11.Scaffold629.g14674.t1"/>
    </source>
</evidence>
<keyword evidence="2" id="KW-1185">Reference proteome</keyword>
<dbReference type="PROSITE" id="PS51257">
    <property type="entry name" value="PROKAR_LIPOPROTEIN"/>
    <property type="match status" value="1"/>
</dbReference>
<reference evidence="3" key="1">
    <citation type="submission" date="2016-11" db="UniProtKB">
        <authorList>
            <consortium name="WormBaseParasite"/>
        </authorList>
    </citation>
    <scope>IDENTIFICATION</scope>
</reference>
<evidence type="ECO:0000313" key="2">
    <source>
        <dbReference type="Proteomes" id="UP000095282"/>
    </source>
</evidence>
<accession>A0A1I7U468</accession>
<sequence>MIARLAIAALFVSSSFACLPGLGGLGGGCGGAASPCAAPPIPPPVACGGGCGAAPYPAGPMAASYLAPAAIAPPPPPPQQAVIGVGAQPAIYSAPLPAGNAYVGQGK</sequence>
<feature type="signal peptide" evidence="1">
    <location>
        <begin position="1"/>
        <end position="17"/>
    </location>
</feature>
<keyword evidence="1" id="KW-0732">Signal</keyword>
<feature type="chain" id="PRO_5009308392" evidence="1">
    <location>
        <begin position="18"/>
        <end position="107"/>
    </location>
</feature>
<dbReference type="WBParaSite" id="Csp11.Scaffold629.g14674.t1">
    <property type="protein sequence ID" value="Csp11.Scaffold629.g14674.t1"/>
    <property type="gene ID" value="Csp11.Scaffold629.g14674"/>
</dbReference>
<proteinExistence type="predicted"/>
<organism evidence="2 3">
    <name type="scientific">Caenorhabditis tropicalis</name>
    <dbReference type="NCBI Taxonomy" id="1561998"/>
    <lineage>
        <taxon>Eukaryota</taxon>
        <taxon>Metazoa</taxon>
        <taxon>Ecdysozoa</taxon>
        <taxon>Nematoda</taxon>
        <taxon>Chromadorea</taxon>
        <taxon>Rhabditida</taxon>
        <taxon>Rhabditina</taxon>
        <taxon>Rhabditomorpha</taxon>
        <taxon>Rhabditoidea</taxon>
        <taxon>Rhabditidae</taxon>
        <taxon>Peloderinae</taxon>
        <taxon>Caenorhabditis</taxon>
    </lineage>
</organism>
<dbReference type="AlphaFoldDB" id="A0A1I7U468"/>